<comment type="similarity">
    <text evidence="2">Belongs to the SusD family.</text>
</comment>
<reference evidence="9" key="1">
    <citation type="submission" date="2023-03" db="EMBL/GenBank/DDBJ databases">
        <title>Andean soil-derived lignocellulolytic bacterial consortium as a source of novel taxa and putative plastic-active enzymes.</title>
        <authorList>
            <person name="Diaz-Garcia L."/>
            <person name="Chuvochina M."/>
            <person name="Feuerriegel G."/>
            <person name="Bunk B."/>
            <person name="Sproer C."/>
            <person name="Streit W.R."/>
            <person name="Rodriguez L.M."/>
            <person name="Overmann J."/>
            <person name="Jimenez D.J."/>
        </authorList>
    </citation>
    <scope>NUCLEOTIDE SEQUENCE</scope>
    <source>
        <strain evidence="9">MAG 7</strain>
    </source>
</reference>
<comment type="subcellular location">
    <subcellularLocation>
        <location evidence="1">Cell outer membrane</location>
    </subcellularLocation>
</comment>
<dbReference type="GO" id="GO:0009279">
    <property type="term" value="C:cell outer membrane"/>
    <property type="evidence" value="ECO:0007669"/>
    <property type="project" value="UniProtKB-SubCell"/>
</dbReference>
<dbReference type="Gene3D" id="1.25.40.390">
    <property type="match status" value="1"/>
</dbReference>
<dbReference type="Proteomes" id="UP001220610">
    <property type="component" value="Chromosome"/>
</dbReference>
<dbReference type="AlphaFoldDB" id="A0AAJ5WVN5"/>
<dbReference type="Pfam" id="PF14322">
    <property type="entry name" value="SusD-like_3"/>
    <property type="match status" value="1"/>
</dbReference>
<evidence type="ECO:0000256" key="4">
    <source>
        <dbReference type="ARBA" id="ARBA00023136"/>
    </source>
</evidence>
<evidence type="ECO:0000259" key="7">
    <source>
        <dbReference type="Pfam" id="PF07980"/>
    </source>
</evidence>
<protein>
    <submittedName>
        <fullName evidence="9">RagB/SusD family nutrient uptake outer membrane protein</fullName>
    </submittedName>
</protein>
<evidence type="ECO:0000256" key="2">
    <source>
        <dbReference type="ARBA" id="ARBA00006275"/>
    </source>
</evidence>
<dbReference type="InterPro" id="IPR033985">
    <property type="entry name" value="SusD-like_N"/>
</dbReference>
<sequence length="583" mass="64643">MKRSIITMMAAGLLFLATACQKEFLQKPDTTGTTTVETVFSTRVGVESALANAYRSSLGQGLWPDGSINNGTLPGISGEASYGESWMSLSIFINSGFTPAGWDSRPAQSPDNFFTNFSAIRKCFIVLENVDEAVDMDNAAKAIVKAEMKGLIAYRYLGLFIRYGGVPLVTKALESTDDLNIPRASLQSTLDHILSLANEAYTGLPDSWESKYAGRLTRGAALAIKARALTFAARPLFNSAEPYLASPADSVISFKSYNAQRWVDAIQANEAVLTWAGQFGYAMIDTDNPLDDYGTATSLPNNAEVLLAFKYNVPGDKFFRFYNPAVNGERYLIDNYGLPTNFLENYYKADGTDQQWPGAGESNARPFSDYLARMNQLEPRFLADNMPHTMDARNNAGDNTWTYRVAGKGGNKGPSGRGRGAAVATKFYYKAGTRNWFEFPLFRIPEFYLSLAEAYNETDNPGAALQNLNKVHERAGLPALAGTDKQALRKTIQREWAIEFFYENRRFFDVRHWKLENIGNGVLGGPVRELQFTIPGSDNLSASSYTNYYDQVVYTAYWDPKMFLLPIPQAEIDKGILVQNPGY</sequence>
<evidence type="ECO:0000256" key="1">
    <source>
        <dbReference type="ARBA" id="ARBA00004442"/>
    </source>
</evidence>
<name>A0AAJ5WVN5_9BACT</name>
<dbReference type="InterPro" id="IPR011990">
    <property type="entry name" value="TPR-like_helical_dom_sf"/>
</dbReference>
<dbReference type="Pfam" id="PF07980">
    <property type="entry name" value="SusD_RagB"/>
    <property type="match status" value="1"/>
</dbReference>
<evidence type="ECO:0000313" key="10">
    <source>
        <dbReference type="Proteomes" id="UP001220610"/>
    </source>
</evidence>
<organism evidence="9 10">
    <name type="scientific">Candidatus Pseudobacter hemicellulosilyticus</name>
    <dbReference type="NCBI Taxonomy" id="3121375"/>
    <lineage>
        <taxon>Bacteria</taxon>
        <taxon>Pseudomonadati</taxon>
        <taxon>Bacteroidota</taxon>
        <taxon>Chitinophagia</taxon>
        <taxon>Chitinophagales</taxon>
        <taxon>Chitinophagaceae</taxon>
        <taxon>Pseudobacter</taxon>
    </lineage>
</organism>
<evidence type="ECO:0000259" key="8">
    <source>
        <dbReference type="Pfam" id="PF14322"/>
    </source>
</evidence>
<dbReference type="EMBL" id="CP119311">
    <property type="protein sequence ID" value="WEK37467.1"/>
    <property type="molecule type" value="Genomic_DNA"/>
</dbReference>
<feature type="domain" description="SusD-like N-terminal" evidence="8">
    <location>
        <begin position="107"/>
        <end position="227"/>
    </location>
</feature>
<gene>
    <name evidence="9" type="ORF">P0Y53_08130</name>
</gene>
<evidence type="ECO:0000256" key="3">
    <source>
        <dbReference type="ARBA" id="ARBA00022729"/>
    </source>
</evidence>
<evidence type="ECO:0000313" key="9">
    <source>
        <dbReference type="EMBL" id="WEK37467.1"/>
    </source>
</evidence>
<evidence type="ECO:0000256" key="6">
    <source>
        <dbReference type="SAM" id="SignalP"/>
    </source>
</evidence>
<feature type="domain" description="RagB/SusD" evidence="7">
    <location>
        <begin position="327"/>
        <end position="583"/>
    </location>
</feature>
<dbReference type="PROSITE" id="PS51257">
    <property type="entry name" value="PROKAR_LIPOPROTEIN"/>
    <property type="match status" value="1"/>
</dbReference>
<dbReference type="SUPFAM" id="SSF48452">
    <property type="entry name" value="TPR-like"/>
    <property type="match status" value="1"/>
</dbReference>
<proteinExistence type="inferred from homology"/>
<feature type="signal peptide" evidence="6">
    <location>
        <begin position="1"/>
        <end position="19"/>
    </location>
</feature>
<keyword evidence="4" id="KW-0472">Membrane</keyword>
<evidence type="ECO:0000256" key="5">
    <source>
        <dbReference type="ARBA" id="ARBA00023237"/>
    </source>
</evidence>
<accession>A0AAJ5WVN5</accession>
<keyword evidence="3 6" id="KW-0732">Signal</keyword>
<keyword evidence="5" id="KW-0998">Cell outer membrane</keyword>
<dbReference type="InterPro" id="IPR012944">
    <property type="entry name" value="SusD_RagB_dom"/>
</dbReference>
<feature type="chain" id="PRO_5042516224" evidence="6">
    <location>
        <begin position="20"/>
        <end position="583"/>
    </location>
</feature>